<comment type="similarity">
    <text evidence="1">Belongs to the AfsR/DnrI/RedD regulatory family.</text>
</comment>
<feature type="domain" description="OmpR/PhoB-type" evidence="7">
    <location>
        <begin position="1"/>
        <end position="94"/>
    </location>
</feature>
<keyword evidence="3" id="KW-0805">Transcription regulation</keyword>
<dbReference type="AlphaFoldDB" id="A0A5P9NYC6"/>
<dbReference type="InterPro" id="IPR016032">
    <property type="entry name" value="Sig_transdc_resp-reg_C-effctor"/>
</dbReference>
<accession>A0A5P9NYC6</accession>
<evidence type="ECO:0000256" key="2">
    <source>
        <dbReference type="ARBA" id="ARBA00023012"/>
    </source>
</evidence>
<reference evidence="8" key="1">
    <citation type="journal article" date="2019" name="Mar. Drugs">
        <title>Genome Sequencing of Streptomyces olivaceus SCSIO T05 and Activated Production of Lobophorin CR4 via Metabolic Engineering and Genome Mining.</title>
        <authorList>
            <person name="Zhang C."/>
            <person name="Ding W."/>
            <person name="Qin X."/>
            <person name="Ju J."/>
        </authorList>
    </citation>
    <scope>NUCLEOTIDE SEQUENCE</scope>
    <source>
        <strain evidence="8">SCSIO T05</strain>
    </source>
</reference>
<name>A0A5P9NYC6_STROV</name>
<keyword evidence="4 6" id="KW-0238">DNA-binding</keyword>
<dbReference type="GO" id="GO:0000160">
    <property type="term" value="P:phosphorelay signal transduction system"/>
    <property type="evidence" value="ECO:0007669"/>
    <property type="project" value="UniProtKB-KW"/>
</dbReference>
<keyword evidence="2" id="KW-0902">Two-component regulatory system</keyword>
<dbReference type="GeneID" id="69765613"/>
<dbReference type="GO" id="GO:0006355">
    <property type="term" value="P:regulation of DNA-templated transcription"/>
    <property type="evidence" value="ECO:0007669"/>
    <property type="project" value="InterPro"/>
</dbReference>
<dbReference type="PANTHER" id="PTHR35807:SF1">
    <property type="entry name" value="TRANSCRIPTIONAL REGULATOR REDD"/>
    <property type="match status" value="1"/>
</dbReference>
<dbReference type="Pfam" id="PF03704">
    <property type="entry name" value="BTAD"/>
    <property type="match status" value="1"/>
</dbReference>
<dbReference type="Gene3D" id="1.10.10.10">
    <property type="entry name" value="Winged helix-like DNA-binding domain superfamily/Winged helix DNA-binding domain"/>
    <property type="match status" value="1"/>
</dbReference>
<evidence type="ECO:0000313" key="8">
    <source>
        <dbReference type="EMBL" id="QFU80911.1"/>
    </source>
</evidence>
<dbReference type="InterPro" id="IPR005158">
    <property type="entry name" value="BTAD"/>
</dbReference>
<dbReference type="InterPro" id="IPR001867">
    <property type="entry name" value="OmpR/PhoB-type_DNA-bd"/>
</dbReference>
<evidence type="ECO:0000256" key="6">
    <source>
        <dbReference type="PROSITE-ProRule" id="PRU01091"/>
    </source>
</evidence>
<evidence type="ECO:0000259" key="7">
    <source>
        <dbReference type="PROSITE" id="PS51755"/>
    </source>
</evidence>
<dbReference type="SMART" id="SM01043">
    <property type="entry name" value="BTAD"/>
    <property type="match status" value="1"/>
</dbReference>
<dbReference type="Pfam" id="PF00486">
    <property type="entry name" value="Trans_reg_C"/>
    <property type="match status" value="1"/>
</dbReference>
<sequence>MRYELLGPVRISVADEASSVGTYKMEVLLRTLLVRKGQVVSLDQLTQELWGAAPPVRAGASLHVYVSQLRKILNKSSLTKDCITTRSPGYVLDLGLDELDLDLFTALSEKGRLQMGMSNHAGAAESLAQALALWREPVHASSFEGPIIQEFANGAEELRVECVELLARSLLASDQAREAIRILYSLTVEYPLREDFYALLMEALSRSGRRADALRVYQTARKIMREELGLEPCRFLQETQEFILNDRLDELHFTRTVNGGKTHHRHLTVDTVTS</sequence>
<dbReference type="PROSITE" id="PS51755">
    <property type="entry name" value="OMPR_PHOB"/>
    <property type="match status" value="1"/>
</dbReference>
<dbReference type="PANTHER" id="PTHR35807">
    <property type="entry name" value="TRANSCRIPTIONAL REGULATOR REDD-RELATED"/>
    <property type="match status" value="1"/>
</dbReference>
<evidence type="ECO:0000256" key="3">
    <source>
        <dbReference type="ARBA" id="ARBA00023015"/>
    </source>
</evidence>
<dbReference type="Gene3D" id="1.25.40.10">
    <property type="entry name" value="Tetratricopeptide repeat domain"/>
    <property type="match status" value="1"/>
</dbReference>
<dbReference type="SUPFAM" id="SSF48452">
    <property type="entry name" value="TPR-like"/>
    <property type="match status" value="1"/>
</dbReference>
<dbReference type="CDD" id="cd15831">
    <property type="entry name" value="BTAD"/>
    <property type="match status" value="1"/>
</dbReference>
<dbReference type="InterPro" id="IPR051677">
    <property type="entry name" value="AfsR-DnrI-RedD_regulator"/>
</dbReference>
<feature type="DNA-binding region" description="OmpR/PhoB-type" evidence="6">
    <location>
        <begin position="1"/>
        <end position="94"/>
    </location>
</feature>
<evidence type="ECO:0000256" key="4">
    <source>
        <dbReference type="ARBA" id="ARBA00023125"/>
    </source>
</evidence>
<dbReference type="SUPFAM" id="SSF46894">
    <property type="entry name" value="C-terminal effector domain of the bipartite response regulators"/>
    <property type="match status" value="1"/>
</dbReference>
<organism evidence="8">
    <name type="scientific">Streptomyces olivaceus</name>
    <dbReference type="NCBI Taxonomy" id="47716"/>
    <lineage>
        <taxon>Bacteria</taxon>
        <taxon>Bacillati</taxon>
        <taxon>Actinomycetota</taxon>
        <taxon>Actinomycetes</taxon>
        <taxon>Kitasatosporales</taxon>
        <taxon>Streptomycetaceae</taxon>
        <taxon>Streptomyces</taxon>
    </lineage>
</organism>
<dbReference type="GO" id="GO:0003677">
    <property type="term" value="F:DNA binding"/>
    <property type="evidence" value="ECO:0007669"/>
    <property type="project" value="UniProtKB-UniRule"/>
</dbReference>
<dbReference type="RefSeq" id="WP_194279266.1">
    <property type="nucleotide sequence ID" value="NZ_CP043317.1"/>
</dbReference>
<evidence type="ECO:0000256" key="5">
    <source>
        <dbReference type="ARBA" id="ARBA00023163"/>
    </source>
</evidence>
<keyword evidence="5" id="KW-0804">Transcription</keyword>
<evidence type="ECO:0000256" key="1">
    <source>
        <dbReference type="ARBA" id="ARBA00005820"/>
    </source>
</evidence>
<dbReference type="InterPro" id="IPR036388">
    <property type="entry name" value="WH-like_DNA-bd_sf"/>
</dbReference>
<proteinExistence type="inferred from homology"/>
<dbReference type="InterPro" id="IPR011990">
    <property type="entry name" value="TPR-like_helical_dom_sf"/>
</dbReference>
<dbReference type="SMART" id="SM00862">
    <property type="entry name" value="Trans_reg_C"/>
    <property type="match status" value="1"/>
</dbReference>
<protein>
    <submittedName>
        <fullName evidence="8">TetR type regulatory protein</fullName>
    </submittedName>
</protein>
<dbReference type="EMBL" id="MN396889">
    <property type="protein sequence ID" value="QFU80911.1"/>
    <property type="molecule type" value="Genomic_DNA"/>
</dbReference>